<dbReference type="EMBL" id="CP097320">
    <property type="protein sequence ID" value="UQX12535.1"/>
    <property type="molecule type" value="Genomic_DNA"/>
</dbReference>
<accession>A0ABY4QSH2</accession>
<reference evidence="1" key="1">
    <citation type="submission" date="2022-05" db="EMBL/GenBank/DDBJ databases">
        <title>A methanotrophic Mycobacterium dominates a cave microbial ecosystem.</title>
        <authorList>
            <person name="Van Spanning R.J.M."/>
            <person name="Guan Q."/>
            <person name="Melkonian C."/>
            <person name="Gallant J."/>
            <person name="Polerecky L."/>
            <person name="Flot J.-F."/>
            <person name="Brandt B.W."/>
            <person name="Braster M."/>
            <person name="Iturbe Espinoza P."/>
            <person name="Aerts J."/>
            <person name="Meima-Franke M."/>
            <person name="Piersma S.R."/>
            <person name="Bunduc C."/>
            <person name="Ummels R."/>
            <person name="Pain A."/>
            <person name="Fleming E.J."/>
            <person name="van der Wel N."/>
            <person name="Gherman V.D."/>
            <person name="Sarbu S.M."/>
            <person name="Bodelier P.L.E."/>
            <person name="Bitter W."/>
        </authorList>
    </citation>
    <scope>NUCLEOTIDE SEQUENCE</scope>
    <source>
        <strain evidence="1">Sulfur Cave</strain>
    </source>
</reference>
<evidence type="ECO:0000313" key="2">
    <source>
        <dbReference type="Proteomes" id="UP001056610"/>
    </source>
</evidence>
<sequence>MTGAVSAFVTFGLGPLAHAPKARADEFDVVIDQVLNAITASLGDLAGVSGAVPELGSLGAGAADVGSVAAASPADAWLRVLGACHSICVSLGWSIIGPPLGRTEGVFCDQGHASAG</sequence>
<dbReference type="RefSeq" id="WP_249763231.1">
    <property type="nucleotide sequence ID" value="NZ_CP097320.1"/>
</dbReference>
<organism evidence="1 2">
    <name type="scientific">Candidatus Mycobacterium methanotrophicum</name>
    <dbReference type="NCBI Taxonomy" id="2943498"/>
    <lineage>
        <taxon>Bacteria</taxon>
        <taxon>Bacillati</taxon>
        <taxon>Actinomycetota</taxon>
        <taxon>Actinomycetes</taxon>
        <taxon>Mycobacteriales</taxon>
        <taxon>Mycobacteriaceae</taxon>
        <taxon>Mycobacterium</taxon>
    </lineage>
</organism>
<evidence type="ECO:0008006" key="3">
    <source>
        <dbReference type="Google" id="ProtNLM"/>
    </source>
</evidence>
<name>A0ABY4QSH2_9MYCO</name>
<protein>
    <recommendedName>
        <fullName evidence="3">Secreted protein</fullName>
    </recommendedName>
</protein>
<gene>
    <name evidence="1" type="ORF">M5I08_10100</name>
</gene>
<keyword evidence="2" id="KW-1185">Reference proteome</keyword>
<evidence type="ECO:0000313" key="1">
    <source>
        <dbReference type="EMBL" id="UQX12535.1"/>
    </source>
</evidence>
<proteinExistence type="predicted"/>
<dbReference type="Proteomes" id="UP001056610">
    <property type="component" value="Chromosome"/>
</dbReference>